<keyword evidence="4 5" id="KW-0143">Chaperone</keyword>
<evidence type="ECO:0000256" key="2">
    <source>
        <dbReference type="ARBA" id="ARBA00022741"/>
    </source>
</evidence>
<gene>
    <name evidence="5" type="primary">hslU</name>
    <name evidence="9" type="ordered locus">Trebr_0960</name>
</gene>
<dbReference type="AlphaFoldDB" id="F4LJK1"/>
<evidence type="ECO:0000259" key="7">
    <source>
        <dbReference type="SMART" id="SM00382"/>
    </source>
</evidence>
<feature type="binding site" evidence="5">
    <location>
        <position position="28"/>
    </location>
    <ligand>
        <name>ATP</name>
        <dbReference type="ChEBI" id="CHEBI:30616"/>
    </ligand>
</feature>
<dbReference type="GO" id="GO:0036402">
    <property type="term" value="F:proteasome-activating activity"/>
    <property type="evidence" value="ECO:0007669"/>
    <property type="project" value="UniProtKB-UniRule"/>
</dbReference>
<dbReference type="InterPro" id="IPR019489">
    <property type="entry name" value="Clp_ATPase_C"/>
</dbReference>
<dbReference type="InterPro" id="IPR004491">
    <property type="entry name" value="HslU"/>
</dbReference>
<sequence length="487" mass="53992">MEQLENAGVPVRDLTPKQIVAQLDTYIIGQQNAKKSVAIALRNRSRRLKLPEDIREEIAPKNILMIGPTGVGKTEIARRLAKLCNAPFLKVEATKYTEVGYVGRDVESMVRDLMAVGYNMVKAEAQESLKSQAESRVEEELLDLLLPGSRKEEKKSVQALPLSIFGTSVSESGDVSAASASDGSSSAAASDTLNSSTREKFRAMLREGKLEDRQVEVSVKKQNNVPSMEIFAGGNMEDLEAGMRQITSMFSGGKTRKKTVTVREARRILIEEQLDRLIDPDKIADEAKNRVEQMGIIFIDEIDKIAVRGEHGGQDVSREGVQRDILPIVEGSTVNTKYGVVDTTHVLFIAAGAFNLSSPSDLIPELQGRFPLRVELDSLHAEDFKRILTEPKNALTRQYAELLATENVTVRFDESAIDRMSFLAADVNSRAENIGARRLHTIMETLLEDLSFEADEHAGEVITITSDYVDERLKNIVENQDLSKYIL</sequence>
<dbReference type="InterPro" id="IPR003593">
    <property type="entry name" value="AAA+_ATPase"/>
</dbReference>
<dbReference type="InterPro" id="IPR003959">
    <property type="entry name" value="ATPase_AAA_core"/>
</dbReference>
<dbReference type="CDD" id="cd19498">
    <property type="entry name" value="RecA-like_HslU"/>
    <property type="match status" value="1"/>
</dbReference>
<dbReference type="GO" id="GO:0005524">
    <property type="term" value="F:ATP binding"/>
    <property type="evidence" value="ECO:0007669"/>
    <property type="project" value="UniProtKB-UniRule"/>
</dbReference>
<dbReference type="Pfam" id="PF07724">
    <property type="entry name" value="AAA_2"/>
    <property type="match status" value="1"/>
</dbReference>
<feature type="region of interest" description="Disordered" evidence="6">
    <location>
        <begin position="175"/>
        <end position="197"/>
    </location>
</feature>
<dbReference type="Gene3D" id="3.40.50.300">
    <property type="entry name" value="P-loop containing nucleotide triphosphate hydrolases"/>
    <property type="match status" value="2"/>
</dbReference>
<feature type="binding site" evidence="5">
    <location>
        <position position="437"/>
    </location>
    <ligand>
        <name>ATP</name>
        <dbReference type="ChEBI" id="CHEBI:30616"/>
    </ligand>
</feature>
<protein>
    <recommendedName>
        <fullName evidence="5">ATP-dependent protease ATPase subunit HslU</fullName>
    </recommendedName>
    <alternativeName>
        <fullName evidence="5">Unfoldase HslU</fullName>
    </alternativeName>
</protein>
<keyword evidence="2 5" id="KW-0547">Nucleotide-binding</keyword>
<dbReference type="HOGENOM" id="CLU_033123_0_0_12"/>
<keyword evidence="5" id="KW-0963">Cytoplasm</keyword>
<keyword evidence="9" id="KW-0645">Protease</keyword>
<dbReference type="SMART" id="SM00382">
    <property type="entry name" value="AAA"/>
    <property type="match status" value="1"/>
</dbReference>
<dbReference type="KEGG" id="tbe:Trebr_0960"/>
<evidence type="ECO:0000259" key="8">
    <source>
        <dbReference type="SMART" id="SM01086"/>
    </source>
</evidence>
<evidence type="ECO:0000256" key="3">
    <source>
        <dbReference type="ARBA" id="ARBA00022840"/>
    </source>
</evidence>
<evidence type="ECO:0000256" key="1">
    <source>
        <dbReference type="ARBA" id="ARBA00009771"/>
    </source>
</evidence>
<evidence type="ECO:0000313" key="9">
    <source>
        <dbReference type="EMBL" id="AEE16396.1"/>
    </source>
</evidence>
<keyword evidence="10" id="KW-1185">Reference proteome</keyword>
<dbReference type="NCBIfam" id="TIGR00390">
    <property type="entry name" value="hslU"/>
    <property type="match status" value="1"/>
</dbReference>
<dbReference type="RefSeq" id="WP_013758115.1">
    <property type="nucleotide sequence ID" value="NC_015500.1"/>
</dbReference>
<comment type="subunit">
    <text evidence="5">A double ring-shaped homohexamer of HslV is capped on each side by a ring-shaped HslU homohexamer. The assembly of the HslU/HslV complex is dependent on binding of ATP.</text>
</comment>
<dbReference type="GO" id="GO:0008233">
    <property type="term" value="F:peptidase activity"/>
    <property type="evidence" value="ECO:0007669"/>
    <property type="project" value="UniProtKB-KW"/>
</dbReference>
<comment type="subcellular location">
    <subcellularLocation>
        <location evidence="5">Cytoplasm</location>
    </subcellularLocation>
</comment>
<dbReference type="Gene3D" id="1.10.8.60">
    <property type="match status" value="1"/>
</dbReference>
<reference evidence="10" key="1">
    <citation type="submission" date="2011-04" db="EMBL/GenBank/DDBJ databases">
        <title>The complete genome of Treponema brennaborense DSM 12168.</title>
        <authorList>
            <person name="Lucas S."/>
            <person name="Han J."/>
            <person name="Lapidus A."/>
            <person name="Bruce D."/>
            <person name="Goodwin L."/>
            <person name="Pitluck S."/>
            <person name="Peters L."/>
            <person name="Kyrpides N."/>
            <person name="Mavromatis K."/>
            <person name="Ivanova N."/>
            <person name="Mikhailova N."/>
            <person name="Pagani I."/>
            <person name="Teshima H."/>
            <person name="Detter J.C."/>
            <person name="Tapia R."/>
            <person name="Han C."/>
            <person name="Land M."/>
            <person name="Hauser L."/>
            <person name="Markowitz V."/>
            <person name="Cheng J.-F."/>
            <person name="Hugenholtz P."/>
            <person name="Woyke T."/>
            <person name="Wu D."/>
            <person name="Gronow S."/>
            <person name="Wellnitz S."/>
            <person name="Brambilla E."/>
            <person name="Klenk H.-P."/>
            <person name="Eisen J.A."/>
        </authorList>
    </citation>
    <scope>NUCLEOTIDE SEQUENCE [LARGE SCALE GENOMIC DNA]</scope>
    <source>
        <strain evidence="10">DSM 12168 / CIP 105900 / DD5/3</strain>
    </source>
</reference>
<feature type="binding site" evidence="5">
    <location>
        <position position="365"/>
    </location>
    <ligand>
        <name>ATP</name>
        <dbReference type="ChEBI" id="CHEBI:30616"/>
    </ligand>
</feature>
<dbReference type="InterPro" id="IPR027417">
    <property type="entry name" value="P-loop_NTPase"/>
</dbReference>
<comment type="similarity">
    <text evidence="1 5">Belongs to the ClpX chaperone family. HslU subfamily.</text>
</comment>
<evidence type="ECO:0000256" key="5">
    <source>
        <dbReference type="HAMAP-Rule" id="MF_00249"/>
    </source>
</evidence>
<dbReference type="EMBL" id="CP002696">
    <property type="protein sequence ID" value="AEE16396.1"/>
    <property type="molecule type" value="Genomic_DNA"/>
</dbReference>
<dbReference type="PANTHER" id="PTHR48102">
    <property type="entry name" value="ATP-DEPENDENT CLP PROTEASE ATP-BINDING SUBUNIT CLPX-LIKE, MITOCHONDRIAL-RELATED"/>
    <property type="match status" value="1"/>
</dbReference>
<dbReference type="GO" id="GO:0016887">
    <property type="term" value="F:ATP hydrolysis activity"/>
    <property type="evidence" value="ECO:0007669"/>
    <property type="project" value="InterPro"/>
</dbReference>
<proteinExistence type="inferred from homology"/>
<dbReference type="NCBIfam" id="NF003544">
    <property type="entry name" value="PRK05201.1"/>
    <property type="match status" value="1"/>
</dbReference>
<dbReference type="OrthoDB" id="9804062at2"/>
<dbReference type="Proteomes" id="UP000006546">
    <property type="component" value="Chromosome"/>
</dbReference>
<dbReference type="InterPro" id="IPR050052">
    <property type="entry name" value="ATP-dep_Clp_protease_ClpX"/>
</dbReference>
<keyword evidence="9" id="KW-0378">Hydrolase</keyword>
<comment type="function">
    <text evidence="5">ATPase subunit of a proteasome-like degradation complex; this subunit has chaperone activity. The binding of ATP and its subsequent hydrolysis by HslU are essential for unfolding of protein substrates subsequently hydrolyzed by HslV. HslU recognizes the N-terminal part of its protein substrates and unfolds these before they are guided to HslV for hydrolysis.</text>
</comment>
<feature type="domain" description="Clp ATPase C-terminal" evidence="8">
    <location>
        <begin position="379"/>
        <end position="473"/>
    </location>
</feature>
<name>F4LJK1_TREBD</name>
<feature type="compositionally biased region" description="Low complexity" evidence="6">
    <location>
        <begin position="175"/>
        <end position="190"/>
    </location>
</feature>
<evidence type="ECO:0000256" key="6">
    <source>
        <dbReference type="SAM" id="MobiDB-lite"/>
    </source>
</evidence>
<dbReference type="GO" id="GO:0043335">
    <property type="term" value="P:protein unfolding"/>
    <property type="evidence" value="ECO:0007669"/>
    <property type="project" value="UniProtKB-UniRule"/>
</dbReference>
<feature type="binding site" evidence="5">
    <location>
        <position position="300"/>
    </location>
    <ligand>
        <name>ATP</name>
        <dbReference type="ChEBI" id="CHEBI:30616"/>
    </ligand>
</feature>
<dbReference type="SMART" id="SM01086">
    <property type="entry name" value="ClpB_D2-small"/>
    <property type="match status" value="1"/>
</dbReference>
<dbReference type="eggNOG" id="COG1220">
    <property type="taxonomic scope" value="Bacteria"/>
</dbReference>
<feature type="binding site" evidence="5">
    <location>
        <begin position="70"/>
        <end position="75"/>
    </location>
    <ligand>
        <name>ATP</name>
        <dbReference type="ChEBI" id="CHEBI:30616"/>
    </ligand>
</feature>
<keyword evidence="3 5" id="KW-0067">ATP-binding</keyword>
<dbReference type="Gene3D" id="1.10.8.10">
    <property type="entry name" value="DNA helicase RuvA subunit, C-terminal domain"/>
    <property type="match status" value="1"/>
</dbReference>
<dbReference type="HAMAP" id="MF_00249">
    <property type="entry name" value="HslU"/>
    <property type="match status" value="1"/>
</dbReference>
<dbReference type="STRING" id="906968.Trebr_0960"/>
<dbReference type="SUPFAM" id="SSF52540">
    <property type="entry name" value="P-loop containing nucleoside triphosphate hydrolases"/>
    <property type="match status" value="1"/>
</dbReference>
<evidence type="ECO:0000256" key="4">
    <source>
        <dbReference type="ARBA" id="ARBA00023186"/>
    </source>
</evidence>
<evidence type="ECO:0000313" key="10">
    <source>
        <dbReference type="Proteomes" id="UP000006546"/>
    </source>
</evidence>
<accession>F4LJK1</accession>
<dbReference type="Pfam" id="PF00004">
    <property type="entry name" value="AAA"/>
    <property type="match status" value="1"/>
</dbReference>
<organism evidence="9 10">
    <name type="scientific">Treponema brennaborense (strain DSM 12168 / CIP 105900 / DD5/3)</name>
    <dbReference type="NCBI Taxonomy" id="906968"/>
    <lineage>
        <taxon>Bacteria</taxon>
        <taxon>Pseudomonadati</taxon>
        <taxon>Spirochaetota</taxon>
        <taxon>Spirochaetia</taxon>
        <taxon>Spirochaetales</taxon>
        <taxon>Treponemataceae</taxon>
        <taxon>Treponema</taxon>
    </lineage>
</organism>
<dbReference type="GO" id="GO:0009376">
    <property type="term" value="C:HslUV protease complex"/>
    <property type="evidence" value="ECO:0007669"/>
    <property type="project" value="UniProtKB-UniRule"/>
</dbReference>
<feature type="domain" description="AAA+ ATPase" evidence="7">
    <location>
        <begin position="59"/>
        <end position="376"/>
    </location>
</feature>
<dbReference type="PANTHER" id="PTHR48102:SF3">
    <property type="entry name" value="ATP-DEPENDENT PROTEASE ATPASE SUBUNIT HSLU"/>
    <property type="match status" value="1"/>
</dbReference>
<dbReference type="FunFam" id="3.40.50.300:FF:000220">
    <property type="entry name" value="ATP-dependent protease ATPase subunit HslU"/>
    <property type="match status" value="1"/>
</dbReference>